<dbReference type="SMART" id="SM00323">
    <property type="entry name" value="RasGAP"/>
    <property type="match status" value="1"/>
</dbReference>
<feature type="compositionally biased region" description="Low complexity" evidence="3">
    <location>
        <begin position="612"/>
        <end position="625"/>
    </location>
</feature>
<dbReference type="Gene3D" id="3.40.525.10">
    <property type="entry name" value="CRAL-TRIO lipid binding domain"/>
    <property type="match status" value="1"/>
</dbReference>
<keyword evidence="2" id="KW-0597">Phosphoprotein</keyword>
<dbReference type="RefSeq" id="XP_004181172.1">
    <property type="nucleotide sequence ID" value="XM_004181124.1"/>
</dbReference>
<dbReference type="Gene3D" id="1.10.506.10">
    <property type="entry name" value="GTPase Activation - p120gap, domain 1"/>
    <property type="match status" value="1"/>
</dbReference>
<dbReference type="InterPro" id="IPR039360">
    <property type="entry name" value="Ras_GTPase"/>
</dbReference>
<dbReference type="InParanoid" id="I2H5K1"/>
<keyword evidence="7" id="KW-1185">Reference proteome</keyword>
<feature type="compositionally biased region" description="Low complexity" evidence="3">
    <location>
        <begin position="365"/>
        <end position="435"/>
    </location>
</feature>
<feature type="compositionally biased region" description="Polar residues" evidence="3">
    <location>
        <begin position="658"/>
        <end position="691"/>
    </location>
</feature>
<feature type="region of interest" description="Disordered" evidence="3">
    <location>
        <begin position="340"/>
        <end position="486"/>
    </location>
</feature>
<feature type="domain" description="Ras-GAP" evidence="5">
    <location>
        <begin position="1900"/>
        <end position="2089"/>
    </location>
</feature>
<feature type="compositionally biased region" description="Low complexity" evidence="3">
    <location>
        <begin position="1121"/>
        <end position="1136"/>
    </location>
</feature>
<feature type="compositionally biased region" description="Polar residues" evidence="3">
    <location>
        <begin position="626"/>
        <end position="648"/>
    </location>
</feature>
<keyword evidence="4" id="KW-0812">Transmembrane</keyword>
<keyword evidence="4" id="KW-0472">Membrane</keyword>
<evidence type="ECO:0000313" key="7">
    <source>
        <dbReference type="Proteomes" id="UP000002866"/>
    </source>
</evidence>
<evidence type="ECO:0000256" key="4">
    <source>
        <dbReference type="SAM" id="Phobius"/>
    </source>
</evidence>
<evidence type="ECO:0000256" key="1">
    <source>
        <dbReference type="ARBA" id="ARBA00022468"/>
    </source>
</evidence>
<feature type="region of interest" description="Disordered" evidence="3">
    <location>
        <begin position="1154"/>
        <end position="1181"/>
    </location>
</feature>
<feature type="region of interest" description="Disordered" evidence="3">
    <location>
        <begin position="612"/>
        <end position="691"/>
    </location>
</feature>
<gene>
    <name evidence="6" type="primary">TBLA0F01100</name>
    <name evidence="6" type="ORF">TBLA_0F01100</name>
</gene>
<evidence type="ECO:0000259" key="5">
    <source>
        <dbReference type="PROSITE" id="PS50018"/>
    </source>
</evidence>
<dbReference type="STRING" id="1071380.I2H5K1"/>
<dbReference type="InterPro" id="IPR001936">
    <property type="entry name" value="RasGAP_dom"/>
</dbReference>
<dbReference type="KEGG" id="tbl:TBLA_0F01100"/>
<dbReference type="Proteomes" id="UP000002866">
    <property type="component" value="Chromosome 6"/>
</dbReference>
<feature type="compositionally biased region" description="Low complexity" evidence="3">
    <location>
        <begin position="452"/>
        <end position="486"/>
    </location>
</feature>
<sequence>MSECTVGTNNGIFMVETLSKHIFFDRLLPILPIESSPRTYEEVESMPFFLSLRTLIMNVAISHGLDPIIKQILDLTNLILQDETIISAAISDEARNSILILSRLLSDTMECCWDKLEDIERKNSPKDSGNYSTRQENLFTSFSVGYSIYRPGFHANRPSPLNPDLAYKLISICSKIKFNTNTLKTLQNMSKDIFGNNTSLSLSILPQYQTFLKRKGFPTYTEKVDITVYYIQRYVAAANPLEFSRFKNINVLNPLSSTNHTDLGNVIQHFDLFGCTYITRNSLAKYLNLIRMYSSNLKRTIFGCLLLYYASQTLMFWIMARPKEYTELFHDLKKFTETSGQLPNLPPATSFSPTNCSPNEFTNMTNLQTSNIQTTSNNNNNSTNSNNNNNYNTNTTSSTTHSNSSSNSSSSTTNTLSNPTFTNNNNNAQSSTNSNIFSTSMNLSKSEIRTLSNTHSSPSGSSSIHPSNVSRNSSISSSNSNGNSMISATANNSIGLHVNRINSQLSDKDGPELLKLIAQLVSTLFDDIYSTFNVSTLLTTYYQTQTGNSNATNTLSSQTNTSNQNTSTNNSLSTLNLSTNNIQNNNNNTPNQRNLFSTASNTSLNTVSQQIGSSYIPSQPSPSSSTTVGGLSQAPSTISNDTPTKLQHSSSSSSSSSNISTFQFQSANSSGSNTRNLSSKRSSNPLSPIMNSHTFNASAGFTADLPNILSPHRSNNNNDNAQSFSSSAASSTLQDMPFPTMSTNTFDPKKQSSSASSHNSHHHSYHGIQSSYSKKKDNNETTVKNVLDLYISCDDSESSTHISVLRFLSILLMLDTDIFSDINQTSFKYIPNVDKTNKFVFTDTKDKDKDKEKSTGGIKHFTHGLKRLTSLTPHKKKAEKFLTLLLKYYNGSVQIPQTSLLETMRTLMTIFTLASSVALVDKNINCVIFAQRLLLTLGPNLKVGEKWEGSTIPCITSCLQTNPAVLHRLKIEYFVAALRLRQKDFLYNLQLKETVRNLDFKKLSFYTESFRVFFHPPTTMLCRANVASETSEFFKTLLCTISDLLGKDFPYIDDLNIAEIISAIIDNTITDKFTYNIIIKASSPSSLPSITSVPSSPNNSDIIALSPGTPSMTETAYHGTSKLSQSTSVSSDNSVDIMSPLPQSDLPLGHLISPRARRVSNGNPTSKRINLASSPVDSDKYRTDSVSVSSVLLSATSPISPIQKGIKSPLRQGKQSRTDDNLSKIISQSISDVTEGSTHKISNKYAIDEARAIMGNTFMIFRGMTNYFLLPAENDIDLRIVSEDFKNIIKPFFVAIIDADTDLQLTAQSFMSVLLNHISAFKPENDKQILVGYYLLCTYSVTLFCTALMNLDLHYEKQEIIIDILVKFLQMKSEIAKASEETGFLDGIKEVALKTFKSFYGTLGRGLFVSLYTNRATIQKKLHSAFVEYCKEIEFYEKIIGIPDTDWIGNRRFIESMSQDNYVASGSVAFQRHLRGNILKYIERPNVMLLDAMDLIFKKWLSLTKAKSLSADDAANFRSLAGILASTSGILLNITDDAHPTWNLEEVRNRIIGQVDYFIGKQCQWLNNSDLLTRENSRDILSTELHPLAYRILFDNLRSKIEKLRSVDLSQSNQELHFVLLEQIIIIIRTILKRDNDEKVIFLFSLDIIEFIDQLIEIVEKISRHSSKYYKAIIHLSKVFRAMKHAEDNLALKGHFHLKNKWLKLVIKWFERTISKELDLENLSKPHREMNLKKRDSDFLYVDTSIESCKALSYLTENVPLEIPPSVSEAEMKRSKNVIFGNFFSILLKGLRKTTDLEQFPPSLKHKIHVLYENIISTLTNLSNANVTTGLRYTLPMGNSNNRDIRLAFLKLFTEIVNNYSKHKDILEQEKSDYTKDLLRIVVGSPNFVLKATQICPANDIDEYTASLVNLFEICGHSNILINVLIEDEIDRATRHMEILRRNSCATRALSLYSRSKGRDYLLSTLRPVFECLSEEKDYFEIDKLQADNPQYDAKIQLFKKYMTKLIDSISDSVSDFPDEFFAICQTIYRAVRQKFPEYAYVAVGSFLFLRFFCPSLVSPESEDVFTFSHYRHKRTSISLAKVIQNIANGADNLVKWPALIAEADFLKECNTRIFDFLAEICDPRHEVSLAPEFDSENVSFTKYDFAFFHKFLYIHELDIRTALFDDNRSYVDITKLKKVMLTVDKLLQLLGQPTMEYKNEIPVFVKEKMDKYPQLYEFMSKHAFKNTITLDSKQPFVHESMSSDGSPIITLTFRRFGDEDLDSETVVYRIFQIYARLWTTKHYLVLDCTEFAQSEMDISKTINLFVYLLPEEALLNCQGYYFYNITEHLMDTWVKLLEQDNPFMYYKVPHHFVNNITDHDLVNSLGLSGQTIEISKDIRVSLHDITLYNEQKKKFVRVSLRIGSKYFQILHETPKQYKFQESNELISLRYNDIYKISQISSVNVSLNTGVKSEFTVQCDNDTKLIFSSPKYLEIVKMFYYALAKTEEEYEIDESTVLTALNITDEQEVIENKETLAQIILIIFGGFFIHDDVIKIVSYNLLASIQNAFNLKLGVVLRNTPEVHVPDDPILFSRQISGTLAKTAPELTPYITKHILMNIENNIIPNKHIPHSIMGFSFWIPNLYKYIYLADEEEGPETFSHIVRVLIKLSLNEPHYTSIYMQHIWFKLALDGRLTGAIVEEIVNHALERDSENKDWEPVLRLLTSLPTVDITCHIIRRLMRVIKSFLPSLKLEASTQSWSELSILAKISIPLFFESPLMTQMYLPEVLFIISLLVDVGPHDTRISFHSLLMNVCHSLTINEALSAAHRYNLDQICGVFSRQKLKFIFGFSQDKGRILQNFSASSFASKFNTLEDFTANIMLVMENAYYAESAQWKTRYKKYLMDTIFNSDSFLSARAMMILGIMGKSDMSEVLCKNLLAETMKVIAQPQVSDEQLFLLIAHIFSYSKIVEGLDPSLLLMKRLFWFAESLTGSPHPVLFEGGLLFMTKCIRRLYMYHFEDTEKLELLTPKLINARSFALPLLEELDSFNEIRWTEGNFAHIILSLICRGLSIPFVKANAIDCLEQFFRNSYYERRVQIHTSHYMVYLFMLFVILGNNEFNGLLDSVEYEDEMIQLDGENKIPKTMADWLSSDDQCSRLALYQIAVFFNSFVSDEQSKIRFLLVVRYLLQTNPVCVFRFYTIMRNELRRISSLEYNVNCVTISFEIIGLLVKYVEYTELVKYNQDSIRMLRNRGLISITKIKIFDQNFDNLMVGMQENTDLVYQRKRLTTMIIGRMAYDE</sequence>
<feature type="region of interest" description="Disordered" evidence="3">
    <location>
        <begin position="552"/>
        <end position="597"/>
    </location>
</feature>
<feature type="compositionally biased region" description="Low complexity" evidence="3">
    <location>
        <begin position="552"/>
        <end position="595"/>
    </location>
</feature>
<dbReference type="PANTHER" id="PTHR10194">
    <property type="entry name" value="RAS GTPASE-ACTIVATING PROTEINS"/>
    <property type="match status" value="1"/>
</dbReference>
<dbReference type="PANTHER" id="PTHR10194:SF142">
    <property type="entry name" value="NEUROFIBROMIN"/>
    <property type="match status" value="1"/>
</dbReference>
<dbReference type="OMA" id="CPANDID"/>
<evidence type="ECO:0000256" key="2">
    <source>
        <dbReference type="ARBA" id="ARBA00022553"/>
    </source>
</evidence>
<name>I2H5K1_HENB6</name>
<proteinExistence type="predicted"/>
<dbReference type="FunCoup" id="I2H5K1">
    <property type="interactions" value="120"/>
</dbReference>
<feature type="transmembrane region" description="Helical" evidence="4">
    <location>
        <begin position="300"/>
        <end position="320"/>
    </location>
</feature>
<dbReference type="HOGENOM" id="CLU_000439_0_0_1"/>
<accession>I2H5K1</accession>
<evidence type="ECO:0000313" key="6">
    <source>
        <dbReference type="EMBL" id="CCH61653.1"/>
    </source>
</evidence>
<evidence type="ECO:0000256" key="3">
    <source>
        <dbReference type="SAM" id="MobiDB-lite"/>
    </source>
</evidence>
<reference evidence="6 7" key="1">
    <citation type="journal article" date="2011" name="Proc. Natl. Acad. Sci. U.S.A.">
        <title>Evolutionary erosion of yeast sex chromosomes by mating-type switching accidents.</title>
        <authorList>
            <person name="Gordon J.L."/>
            <person name="Armisen D."/>
            <person name="Proux-Wera E."/>
            <person name="Oheigeartaigh S.S."/>
            <person name="Byrne K.P."/>
            <person name="Wolfe K.H."/>
        </authorList>
    </citation>
    <scope>NUCLEOTIDE SEQUENCE [LARGE SCALE GENOMIC DNA]</scope>
    <source>
        <strain evidence="7">ATCC 34711 / CBS 6284 / DSM 70876 / NBRC 10599 / NRRL Y-10934 / UCD 77-7</strain>
    </source>
</reference>
<dbReference type="InterPro" id="IPR036865">
    <property type="entry name" value="CRAL-TRIO_dom_sf"/>
</dbReference>
<dbReference type="GO" id="GO:0005096">
    <property type="term" value="F:GTPase activator activity"/>
    <property type="evidence" value="ECO:0007669"/>
    <property type="project" value="UniProtKB-KW"/>
</dbReference>
<feature type="compositionally biased region" description="Low complexity" evidence="3">
    <location>
        <begin position="714"/>
        <end position="731"/>
    </location>
</feature>
<organism evidence="6 7">
    <name type="scientific">Henningerozyma blattae (strain ATCC 34711 / CBS 6284 / DSM 70876 / NBRC 10599 / NRRL Y-10934 / UCD 77-7)</name>
    <name type="common">Yeast</name>
    <name type="synonym">Tetrapisispora blattae</name>
    <dbReference type="NCBI Taxonomy" id="1071380"/>
    <lineage>
        <taxon>Eukaryota</taxon>
        <taxon>Fungi</taxon>
        <taxon>Dikarya</taxon>
        <taxon>Ascomycota</taxon>
        <taxon>Saccharomycotina</taxon>
        <taxon>Saccharomycetes</taxon>
        <taxon>Saccharomycetales</taxon>
        <taxon>Saccharomycetaceae</taxon>
        <taxon>Henningerozyma</taxon>
    </lineage>
</organism>
<dbReference type="InterPro" id="IPR008936">
    <property type="entry name" value="Rho_GTPase_activation_prot"/>
</dbReference>
<dbReference type="Pfam" id="PF00616">
    <property type="entry name" value="RasGAP"/>
    <property type="match status" value="1"/>
</dbReference>
<protein>
    <recommendedName>
        <fullName evidence="5">Ras-GAP domain-containing protein</fullName>
    </recommendedName>
</protein>
<dbReference type="SUPFAM" id="SSF48350">
    <property type="entry name" value="GTPase activation domain, GAP"/>
    <property type="match status" value="1"/>
</dbReference>
<dbReference type="GeneID" id="14496762"/>
<feature type="compositionally biased region" description="Polar residues" evidence="3">
    <location>
        <begin position="1160"/>
        <end position="1176"/>
    </location>
</feature>
<feature type="compositionally biased region" description="Polar residues" evidence="3">
    <location>
        <begin position="436"/>
        <end position="451"/>
    </location>
</feature>
<feature type="region of interest" description="Disordered" evidence="3">
    <location>
        <begin position="706"/>
        <end position="777"/>
    </location>
</feature>
<dbReference type="OrthoDB" id="28245at2759"/>
<keyword evidence="4" id="KW-1133">Transmembrane helix</keyword>
<dbReference type="eggNOG" id="KOG1826">
    <property type="taxonomic scope" value="Eukaryota"/>
</dbReference>
<feature type="compositionally biased region" description="Polar residues" evidence="3">
    <location>
        <begin position="340"/>
        <end position="364"/>
    </location>
</feature>
<keyword evidence="1" id="KW-0343">GTPase activation</keyword>
<feature type="region of interest" description="Disordered" evidence="3">
    <location>
        <begin position="1114"/>
        <end position="1140"/>
    </location>
</feature>
<dbReference type="CDD" id="cd05392">
    <property type="entry name" value="RasGAP_Neurofibromin_like"/>
    <property type="match status" value="1"/>
</dbReference>
<dbReference type="EMBL" id="HE806321">
    <property type="protein sequence ID" value="CCH61653.1"/>
    <property type="molecule type" value="Genomic_DNA"/>
</dbReference>
<dbReference type="PROSITE" id="PS50018">
    <property type="entry name" value="RAS_GTPASE_ACTIV_2"/>
    <property type="match status" value="1"/>
</dbReference>